<dbReference type="SUPFAM" id="SSF52833">
    <property type="entry name" value="Thioredoxin-like"/>
    <property type="match status" value="1"/>
</dbReference>
<dbReference type="Gene3D" id="3.40.30.10">
    <property type="entry name" value="Glutaredoxin"/>
    <property type="match status" value="1"/>
</dbReference>
<dbReference type="PANTHER" id="PTHR43986">
    <property type="entry name" value="ELONGATION FACTOR 1-GAMMA"/>
    <property type="match status" value="1"/>
</dbReference>
<feature type="domain" description="GST C-terminal" evidence="4">
    <location>
        <begin position="91"/>
        <end position="222"/>
    </location>
</feature>
<dbReference type="Gene3D" id="1.20.1050.10">
    <property type="match status" value="1"/>
</dbReference>
<dbReference type="Pfam" id="PF02798">
    <property type="entry name" value="GST_N"/>
    <property type="match status" value="1"/>
</dbReference>
<dbReference type="SUPFAM" id="SSF47616">
    <property type="entry name" value="GST C-terminal domain-like"/>
    <property type="match status" value="1"/>
</dbReference>
<dbReference type="SFLD" id="SFLDG00358">
    <property type="entry name" value="Main_(cytGST)"/>
    <property type="match status" value="1"/>
</dbReference>
<reference evidence="5" key="1">
    <citation type="submission" date="2022-07" db="EMBL/GenBank/DDBJ databases">
        <title>Fungi with potential for degradation of polypropylene.</title>
        <authorList>
            <person name="Gostincar C."/>
        </authorList>
    </citation>
    <scope>NUCLEOTIDE SEQUENCE</scope>
    <source>
        <strain evidence="5">EXF-13308</strain>
    </source>
</reference>
<evidence type="ECO:0000313" key="6">
    <source>
        <dbReference type="Proteomes" id="UP001174694"/>
    </source>
</evidence>
<dbReference type="FunFam" id="3.40.30.10:FF:000142">
    <property type="entry name" value="Elongation factor 1 gamma"/>
    <property type="match status" value="1"/>
</dbReference>
<evidence type="ECO:0000256" key="1">
    <source>
        <dbReference type="ARBA" id="ARBA00007409"/>
    </source>
</evidence>
<dbReference type="InterPro" id="IPR036282">
    <property type="entry name" value="Glutathione-S-Trfase_C_sf"/>
</dbReference>
<evidence type="ECO:0000256" key="2">
    <source>
        <dbReference type="RuleBase" id="RU003494"/>
    </source>
</evidence>
<dbReference type="InterPro" id="IPR040079">
    <property type="entry name" value="Glutathione_S-Trfase"/>
</dbReference>
<dbReference type="GO" id="GO:0005634">
    <property type="term" value="C:nucleus"/>
    <property type="evidence" value="ECO:0007669"/>
    <property type="project" value="TreeGrafter"/>
</dbReference>
<dbReference type="PROSITE" id="PS50405">
    <property type="entry name" value="GST_CTER"/>
    <property type="match status" value="1"/>
</dbReference>
<dbReference type="SFLD" id="SFLDS00019">
    <property type="entry name" value="Glutathione_Transferase_(cytos"/>
    <property type="match status" value="1"/>
</dbReference>
<feature type="domain" description="GST N-terminal" evidence="3">
    <location>
        <begin position="3"/>
        <end position="85"/>
    </location>
</feature>
<dbReference type="InterPro" id="IPR004045">
    <property type="entry name" value="Glutathione_S-Trfase_N"/>
</dbReference>
<dbReference type="InterPro" id="IPR050802">
    <property type="entry name" value="EF-GSTs"/>
</dbReference>
<organism evidence="5 6">
    <name type="scientific">Pleurostoma richardsiae</name>
    <dbReference type="NCBI Taxonomy" id="41990"/>
    <lineage>
        <taxon>Eukaryota</taxon>
        <taxon>Fungi</taxon>
        <taxon>Dikarya</taxon>
        <taxon>Ascomycota</taxon>
        <taxon>Pezizomycotina</taxon>
        <taxon>Sordariomycetes</taxon>
        <taxon>Sordariomycetidae</taxon>
        <taxon>Calosphaeriales</taxon>
        <taxon>Pleurostomataceae</taxon>
        <taxon>Pleurostoma</taxon>
    </lineage>
</organism>
<comment type="similarity">
    <text evidence="1 2">Belongs to the GST superfamily.</text>
</comment>
<name>A0AA38VHZ6_9PEZI</name>
<evidence type="ECO:0000259" key="4">
    <source>
        <dbReference type="PROSITE" id="PS50405"/>
    </source>
</evidence>
<proteinExistence type="inferred from homology"/>
<dbReference type="PANTHER" id="PTHR43986:SF10">
    <property type="entry name" value="ELONGATION FACTOR EEF-1B GAMMA SUBUNIT, PUTATIVE (AFU_ORTHOLOGUE AFUA_1G17120)-RELATED"/>
    <property type="match status" value="1"/>
</dbReference>
<comment type="caution">
    <text evidence="5">The sequence shown here is derived from an EMBL/GenBank/DDBJ whole genome shotgun (WGS) entry which is preliminary data.</text>
</comment>
<evidence type="ECO:0000259" key="3">
    <source>
        <dbReference type="PROSITE" id="PS50404"/>
    </source>
</evidence>
<dbReference type="Proteomes" id="UP001174694">
    <property type="component" value="Unassembled WGS sequence"/>
</dbReference>
<dbReference type="GO" id="GO:0005737">
    <property type="term" value="C:cytoplasm"/>
    <property type="evidence" value="ECO:0007669"/>
    <property type="project" value="TreeGrafter"/>
</dbReference>
<dbReference type="InterPro" id="IPR036249">
    <property type="entry name" value="Thioredoxin-like_sf"/>
</dbReference>
<dbReference type="InterPro" id="IPR004046">
    <property type="entry name" value="GST_C"/>
</dbReference>
<evidence type="ECO:0000313" key="5">
    <source>
        <dbReference type="EMBL" id="KAJ9133286.1"/>
    </source>
</evidence>
<dbReference type="InterPro" id="IPR010987">
    <property type="entry name" value="Glutathione-S-Trfase_C-like"/>
</dbReference>
<gene>
    <name evidence="5" type="ORF">NKR23_g10827</name>
</gene>
<dbReference type="PROSITE" id="PS50404">
    <property type="entry name" value="GST_NTER"/>
    <property type="match status" value="1"/>
</dbReference>
<dbReference type="EMBL" id="JANBVO010000051">
    <property type="protein sequence ID" value="KAJ9133286.1"/>
    <property type="molecule type" value="Genomic_DNA"/>
</dbReference>
<accession>A0AA38VHZ6</accession>
<dbReference type="CDD" id="cd03044">
    <property type="entry name" value="GST_N_EF1Bgamma"/>
    <property type="match status" value="1"/>
</dbReference>
<dbReference type="AlphaFoldDB" id="A0AA38VHZ6"/>
<keyword evidence="6" id="KW-1185">Reference proteome</keyword>
<sequence>MTPFGKIYSYPNNFRVQRVRALAALNGLEVVEDSDFKMGETNRSPEFLSKFPMGKVPTFEGADGFCLAESAAIARYVAASGPLRDQLLGADIKTAAKIDEWAFFAESELVPRTVEVLLGCVLKLRPIDQESYNQTVGQFERALKRLEVAVKDGRKFLVSDKITYADVMVGGALVMAGRLLFDAEMCRGVPAVTAWLKGIQGVPEMNTAFGEVVSVETRVKPSA</sequence>
<dbReference type="GO" id="GO:0006414">
    <property type="term" value="P:translational elongation"/>
    <property type="evidence" value="ECO:0007669"/>
    <property type="project" value="TreeGrafter"/>
</dbReference>
<dbReference type="Pfam" id="PF00043">
    <property type="entry name" value="GST_C"/>
    <property type="match status" value="1"/>
</dbReference>
<protein>
    <submittedName>
        <fullName evidence="5">Glutathione S-transferase</fullName>
    </submittedName>
</protein>